<dbReference type="PANTHER" id="PTHR33392:SF6">
    <property type="entry name" value="POLYISOPRENYL-TEICHOIC ACID--PEPTIDOGLYCAN TEICHOIC ACID TRANSFERASE TAGU"/>
    <property type="match status" value="1"/>
</dbReference>
<reference evidence="6" key="1">
    <citation type="submission" date="2016-11" db="EMBL/GenBank/DDBJ databases">
        <authorList>
            <person name="Varghese N."/>
            <person name="Submissions S."/>
        </authorList>
    </citation>
    <scope>NUCLEOTIDE SEQUENCE [LARGE SCALE GENOMIC DNA]</scope>
    <source>
        <strain evidence="6">DSM 3071</strain>
    </source>
</reference>
<protein>
    <submittedName>
        <fullName evidence="5">Transcriptional attenuator, LytR family</fullName>
    </submittedName>
</protein>
<evidence type="ECO:0000256" key="2">
    <source>
        <dbReference type="SAM" id="MobiDB-lite"/>
    </source>
</evidence>
<evidence type="ECO:0000259" key="4">
    <source>
        <dbReference type="Pfam" id="PF03816"/>
    </source>
</evidence>
<evidence type="ECO:0000313" key="5">
    <source>
        <dbReference type="EMBL" id="SHJ06027.1"/>
    </source>
</evidence>
<dbReference type="STRING" id="1121131.SAMN02745229_04043"/>
<dbReference type="InterPro" id="IPR050922">
    <property type="entry name" value="LytR/CpsA/Psr_CW_biosynth"/>
</dbReference>
<accession>A0A1M6G871</accession>
<dbReference type="RefSeq" id="WP_073390462.1">
    <property type="nucleotide sequence ID" value="NZ_FQXK01000061.1"/>
</dbReference>
<dbReference type="EMBL" id="FQXK01000061">
    <property type="protein sequence ID" value="SHJ06027.1"/>
    <property type="molecule type" value="Genomic_DNA"/>
</dbReference>
<dbReference type="InterPro" id="IPR004474">
    <property type="entry name" value="LytR_CpsA_psr"/>
</dbReference>
<feature type="compositionally biased region" description="Polar residues" evidence="2">
    <location>
        <begin position="25"/>
        <end position="37"/>
    </location>
</feature>
<keyword evidence="6" id="KW-1185">Reference proteome</keyword>
<keyword evidence="3" id="KW-0812">Transmembrane</keyword>
<dbReference type="PANTHER" id="PTHR33392">
    <property type="entry name" value="POLYISOPRENYL-TEICHOIC ACID--PEPTIDOGLYCAN TEICHOIC ACID TRANSFERASE TAGU"/>
    <property type="match status" value="1"/>
</dbReference>
<evidence type="ECO:0000256" key="1">
    <source>
        <dbReference type="ARBA" id="ARBA00006068"/>
    </source>
</evidence>
<feature type="compositionally biased region" description="Low complexity" evidence="2">
    <location>
        <begin position="95"/>
        <end position="121"/>
    </location>
</feature>
<feature type="compositionally biased region" description="Gly residues" evidence="2">
    <location>
        <begin position="72"/>
        <end position="94"/>
    </location>
</feature>
<dbReference type="Pfam" id="PF03816">
    <property type="entry name" value="LytR_cpsA_psr"/>
    <property type="match status" value="1"/>
</dbReference>
<evidence type="ECO:0000256" key="3">
    <source>
        <dbReference type="SAM" id="Phobius"/>
    </source>
</evidence>
<keyword evidence="3" id="KW-0472">Membrane</keyword>
<proteinExistence type="inferred from homology"/>
<comment type="similarity">
    <text evidence="1">Belongs to the LytR/CpsA/Psr (LCP) family.</text>
</comment>
<feature type="region of interest" description="Disordered" evidence="2">
    <location>
        <begin position="1"/>
        <end position="135"/>
    </location>
</feature>
<keyword evidence="3" id="KW-1133">Transmembrane helix</keyword>
<name>A0A1M6G871_BUTFI</name>
<dbReference type="Gene3D" id="3.40.630.190">
    <property type="entry name" value="LCP protein"/>
    <property type="match status" value="1"/>
</dbReference>
<dbReference type="Proteomes" id="UP000184278">
    <property type="component" value="Unassembled WGS sequence"/>
</dbReference>
<feature type="transmembrane region" description="Helical" evidence="3">
    <location>
        <begin position="140"/>
        <end position="161"/>
    </location>
</feature>
<dbReference type="GeneID" id="89508376"/>
<evidence type="ECO:0000313" key="6">
    <source>
        <dbReference type="Proteomes" id="UP000184278"/>
    </source>
</evidence>
<sequence>MSNYNNHEGRGNYNRSGDGRPTGRPVNNGQGRPQYNGTGRAPQGARPQQGRPQGRAPQQGARPQGGYSQGRPAGGNGYPQGNGYSQGYGGGYSQGNGYSQGRPPQGRYPQQGARPQGGYPQNGRPAASGRGRKKNNKKTIAIIIAEILVIAILGVAAYFVFIKAGLTSVTEVKVDEEELDQNIAETVKNNETMKGYWNIALFGVDSTKGILSSGTRSDCIIIASINQDTGEIKLCSVYRDTYLNLTEDRGYDKCNAAYAYGGPQQAINMLNTNLDLDITDFVTIGFGGLTDIINELGGVQIEVDDAEIQHINNYQQTMAKELGISYTEVTSTGMQTLDGLQATAYCRIRYTAGNDFARAARQREVIQAIMDKAHGASTDTLTNIANKVFDEMATSLELSKIVELLGKISDYKIVAENGFPQESMRATGKVGGASVVAPISLESNVVWLHEFLFGESGYTCSDTVKEYSEYVAGKTAGLSN</sequence>
<gene>
    <name evidence="5" type="ORF">SAMN02745229_04043</name>
</gene>
<organism evidence="5 6">
    <name type="scientific">Butyrivibrio fibrisolvens DSM 3071</name>
    <dbReference type="NCBI Taxonomy" id="1121131"/>
    <lineage>
        <taxon>Bacteria</taxon>
        <taxon>Bacillati</taxon>
        <taxon>Bacillota</taxon>
        <taxon>Clostridia</taxon>
        <taxon>Lachnospirales</taxon>
        <taxon>Lachnospiraceae</taxon>
        <taxon>Butyrivibrio</taxon>
    </lineage>
</organism>
<dbReference type="AlphaFoldDB" id="A0A1M6G871"/>
<feature type="compositionally biased region" description="Low complexity" evidence="2">
    <location>
        <begin position="39"/>
        <end position="66"/>
    </location>
</feature>
<feature type="domain" description="Cell envelope-related transcriptional attenuator" evidence="4">
    <location>
        <begin position="216"/>
        <end position="373"/>
    </location>
</feature>
<dbReference type="NCBIfam" id="TIGR00350">
    <property type="entry name" value="lytR_cpsA_psr"/>
    <property type="match status" value="1"/>
</dbReference>
<dbReference type="OrthoDB" id="27330at2"/>